<sequence>MKTHKTVQTMLWFVLLSANAANAQTLYTVTDLTPNSGPNQSYANAINDDGRVTGYISPSQTFVYYNGITTLIDPPGGKVATAINAKGQLTGTLSVGGLSHAFLYTNGTTVDLGTLGGNQSWGYGINYKAQVTGWAALPSGHSRAFITNNGQMTNLGVLPGGSNSWGFAINNKGQVTGYSDTTNNGGGFNAFVTIDGVMKDLGKGIGYAINDSGAVAGKIWAGDGTRNYYHAFVTRNGSVVDIGKLGISSEARGINNSGQVVGFFDNPYTGSYKDRRAFVTIGGVMKDLNQLIPADSGWHLIQALDVNKSGQIVGWGINPSGHTHAFLLKKELQ</sequence>
<keyword evidence="3" id="KW-1185">Reference proteome</keyword>
<accession>A0A2T1C1Z8</accession>
<dbReference type="RefSeq" id="WP_106289228.1">
    <property type="nucleotide sequence ID" value="NZ_CAWNTC010000079.1"/>
</dbReference>
<feature type="signal peptide" evidence="1">
    <location>
        <begin position="1"/>
        <end position="23"/>
    </location>
</feature>
<dbReference type="Pfam" id="PF11949">
    <property type="entry name" value="DUF3466"/>
    <property type="match status" value="1"/>
</dbReference>
<protein>
    <recommendedName>
        <fullName evidence="4">HAF repeat-containing protein</fullName>
    </recommendedName>
</protein>
<feature type="chain" id="PRO_5015771323" description="HAF repeat-containing protein" evidence="1">
    <location>
        <begin position="24"/>
        <end position="333"/>
    </location>
</feature>
<dbReference type="Proteomes" id="UP000238762">
    <property type="component" value="Unassembled WGS sequence"/>
</dbReference>
<dbReference type="EMBL" id="PVWJ01000065">
    <property type="protein sequence ID" value="PSB02296.1"/>
    <property type="molecule type" value="Genomic_DNA"/>
</dbReference>
<dbReference type="NCBIfam" id="TIGR02913">
    <property type="entry name" value="HAF_rpt"/>
    <property type="match status" value="5"/>
</dbReference>
<proteinExistence type="predicted"/>
<comment type="caution">
    <text evidence="2">The sequence shown here is derived from an EMBL/GenBank/DDBJ whole genome shotgun (WGS) entry which is preliminary data.</text>
</comment>
<reference evidence="2 3" key="2">
    <citation type="submission" date="2018-03" db="EMBL/GenBank/DDBJ databases">
        <title>The ancient ancestry and fast evolution of plastids.</title>
        <authorList>
            <person name="Moore K.R."/>
            <person name="Magnabosco C."/>
            <person name="Momper L."/>
            <person name="Gold D.A."/>
            <person name="Bosak T."/>
            <person name="Fournier G.P."/>
        </authorList>
    </citation>
    <scope>NUCLEOTIDE SEQUENCE [LARGE SCALE GENOMIC DNA]</scope>
    <source>
        <strain evidence="2 3">CCAP 1448/3</strain>
    </source>
</reference>
<evidence type="ECO:0000313" key="2">
    <source>
        <dbReference type="EMBL" id="PSB02296.1"/>
    </source>
</evidence>
<reference evidence="2 3" key="1">
    <citation type="submission" date="2018-02" db="EMBL/GenBank/DDBJ databases">
        <authorList>
            <person name="Cohen D.B."/>
            <person name="Kent A.D."/>
        </authorList>
    </citation>
    <scope>NUCLEOTIDE SEQUENCE [LARGE SCALE GENOMIC DNA]</scope>
    <source>
        <strain evidence="2 3">CCAP 1448/3</strain>
    </source>
</reference>
<dbReference type="InterPro" id="IPR022562">
    <property type="entry name" value="DUF3466"/>
</dbReference>
<gene>
    <name evidence="2" type="ORF">C7B64_13740</name>
</gene>
<evidence type="ECO:0000256" key="1">
    <source>
        <dbReference type="SAM" id="SignalP"/>
    </source>
</evidence>
<evidence type="ECO:0008006" key="4">
    <source>
        <dbReference type="Google" id="ProtNLM"/>
    </source>
</evidence>
<dbReference type="AlphaFoldDB" id="A0A2T1C1Z8"/>
<dbReference type="OrthoDB" id="518002at2"/>
<dbReference type="InterPro" id="IPR014262">
    <property type="entry name" value="HAF_rpt"/>
</dbReference>
<evidence type="ECO:0000313" key="3">
    <source>
        <dbReference type="Proteomes" id="UP000238762"/>
    </source>
</evidence>
<organism evidence="2 3">
    <name type="scientific">Merismopedia glauca CCAP 1448/3</name>
    <dbReference type="NCBI Taxonomy" id="1296344"/>
    <lineage>
        <taxon>Bacteria</taxon>
        <taxon>Bacillati</taxon>
        <taxon>Cyanobacteriota</taxon>
        <taxon>Cyanophyceae</taxon>
        <taxon>Synechococcales</taxon>
        <taxon>Merismopediaceae</taxon>
        <taxon>Merismopedia</taxon>
    </lineage>
</organism>
<name>A0A2T1C1Z8_9CYAN</name>
<keyword evidence="1" id="KW-0732">Signal</keyword>